<dbReference type="EMBL" id="JBICBM010000016">
    <property type="protein sequence ID" value="MFF9885820.1"/>
    <property type="molecule type" value="Genomic_DNA"/>
</dbReference>
<sequence>MATLTVPDGYTKTGWEKIVRRGRKLMKEKSGIQWALGDLVIEALDGHSRGHGEVNQVIKMLAHQIGANPETLRFYYGVAGQWPKAKRRKDVSFTVHATLAYVPSRYVLIRKDPYDPFTKEHRWTVNEAQKVANRAVHTPTNQEERLAHTRRLLHTDEDAAKAVTEMLGRPDVRARLASDQHARHLMRQAQYEHWREVDEAAEAEAELASADDAAEVEEEFEEEAAPLGVRYSEAPMEILRLIGAFASFSVSLQRIIPEVHSQDYTEETKQAVLDNVHKARMLLDWCETAITTGRTDPDKALARLMEDEEGE</sequence>
<keyword evidence="2" id="KW-1185">Reference proteome</keyword>
<accession>A0ABW6Z3V2</accession>
<gene>
    <name evidence="1" type="ORF">ACF1HC_30125</name>
</gene>
<dbReference type="Pfam" id="PF19691">
    <property type="entry name" value="DUF6192"/>
    <property type="match status" value="1"/>
</dbReference>
<reference evidence="1 2" key="1">
    <citation type="submission" date="2024-10" db="EMBL/GenBank/DDBJ databases">
        <title>The Natural Products Discovery Center: Release of the First 8490 Sequenced Strains for Exploring Actinobacteria Biosynthetic Diversity.</title>
        <authorList>
            <person name="Kalkreuter E."/>
            <person name="Kautsar S.A."/>
            <person name="Yang D."/>
            <person name="Bader C.D."/>
            <person name="Teijaro C.N."/>
            <person name="Fluegel L."/>
            <person name="Davis C.M."/>
            <person name="Simpson J.R."/>
            <person name="Lauterbach L."/>
            <person name="Steele A.D."/>
            <person name="Gui C."/>
            <person name="Meng S."/>
            <person name="Li G."/>
            <person name="Viehrig K."/>
            <person name="Ye F."/>
            <person name="Su P."/>
            <person name="Kiefer A.F."/>
            <person name="Nichols A."/>
            <person name="Cepeda A.J."/>
            <person name="Yan W."/>
            <person name="Fan B."/>
            <person name="Jiang Y."/>
            <person name="Adhikari A."/>
            <person name="Zheng C.-J."/>
            <person name="Schuster L."/>
            <person name="Cowan T.M."/>
            <person name="Smanski M.J."/>
            <person name="Chevrette M.G."/>
            <person name="De Carvalho L.P.S."/>
            <person name="Shen B."/>
        </authorList>
    </citation>
    <scope>NUCLEOTIDE SEQUENCE [LARGE SCALE GENOMIC DNA]</scope>
    <source>
        <strain evidence="1 2">NPDC013366</strain>
    </source>
</reference>
<dbReference type="Proteomes" id="UP001603418">
    <property type="component" value="Unassembled WGS sequence"/>
</dbReference>
<dbReference type="RefSeq" id="WP_030781940.1">
    <property type="nucleotide sequence ID" value="NZ_JBFACJ010000016.1"/>
</dbReference>
<evidence type="ECO:0000313" key="2">
    <source>
        <dbReference type="Proteomes" id="UP001603418"/>
    </source>
</evidence>
<protein>
    <submittedName>
        <fullName evidence="1">DUF6192 family protein</fullName>
    </submittedName>
</protein>
<name>A0ABW6Z3V2_9ACTN</name>
<dbReference type="InterPro" id="IPR045683">
    <property type="entry name" value="DUF6192"/>
</dbReference>
<proteinExistence type="predicted"/>
<organism evidence="1 2">
    <name type="scientific">Streptomyces eurythermus</name>
    <dbReference type="NCBI Taxonomy" id="42237"/>
    <lineage>
        <taxon>Bacteria</taxon>
        <taxon>Bacillati</taxon>
        <taxon>Actinomycetota</taxon>
        <taxon>Actinomycetes</taxon>
        <taxon>Kitasatosporales</taxon>
        <taxon>Streptomycetaceae</taxon>
        <taxon>Streptomyces</taxon>
    </lineage>
</organism>
<comment type="caution">
    <text evidence="1">The sequence shown here is derived from an EMBL/GenBank/DDBJ whole genome shotgun (WGS) entry which is preliminary data.</text>
</comment>
<evidence type="ECO:0000313" key="1">
    <source>
        <dbReference type="EMBL" id="MFF9885820.1"/>
    </source>
</evidence>